<dbReference type="InterPro" id="IPR051933">
    <property type="entry name" value="Resuscitation_pf_RpfB"/>
</dbReference>
<feature type="domain" description="3D" evidence="2">
    <location>
        <begin position="1"/>
        <end position="52"/>
    </location>
</feature>
<dbReference type="InterPro" id="IPR010611">
    <property type="entry name" value="3D_dom"/>
</dbReference>
<evidence type="ECO:0000259" key="2">
    <source>
        <dbReference type="Pfam" id="PF06725"/>
    </source>
</evidence>
<dbReference type="EMBL" id="BLET01000595">
    <property type="protein sequence ID" value="GEU02888.1"/>
    <property type="molecule type" value="Genomic_DNA"/>
</dbReference>
<reference evidence="3" key="1">
    <citation type="submission" date="2019-12" db="EMBL/GenBank/DDBJ databases">
        <title>Epidemiological and comparative genomic analysis of Bacillus anthracis isolated from northern Vietnam.</title>
        <authorList>
            <person name="Hoang T.T.H."/>
            <person name="Dang D.A."/>
            <person name="Pham M.H."/>
            <person name="Luong M.H."/>
            <person name="Tran N.D."/>
            <person name="Nguyen T.H."/>
            <person name="Nguyen T.T."/>
            <person name="Inoue S."/>
            <person name="Morikawa S."/>
            <person name="Okutani A."/>
        </authorList>
    </citation>
    <scope>NUCLEOTIDE SEQUENCE</scope>
    <source>
        <strain evidence="3">TuanDB</strain>
    </source>
</reference>
<dbReference type="AlphaFoldDB" id="A0A640LSJ4"/>
<dbReference type="GO" id="GO:0004553">
    <property type="term" value="F:hydrolase activity, hydrolyzing O-glycosyl compounds"/>
    <property type="evidence" value="ECO:0007669"/>
    <property type="project" value="InterPro"/>
</dbReference>
<organism evidence="3">
    <name type="scientific">Bacillus anthracis</name>
    <name type="common">anthrax bacterium</name>
    <dbReference type="NCBI Taxonomy" id="1392"/>
    <lineage>
        <taxon>Bacteria</taxon>
        <taxon>Bacillati</taxon>
        <taxon>Bacillota</taxon>
        <taxon>Bacilli</taxon>
        <taxon>Bacillales</taxon>
        <taxon>Bacillaceae</taxon>
        <taxon>Bacillus</taxon>
        <taxon>Bacillus cereus group</taxon>
    </lineage>
</organism>
<dbReference type="InterPro" id="IPR059180">
    <property type="entry name" value="3D_YorM"/>
</dbReference>
<dbReference type="SUPFAM" id="SSF50685">
    <property type="entry name" value="Barwin-like endoglucanases"/>
    <property type="match status" value="1"/>
</dbReference>
<evidence type="ECO:0000256" key="1">
    <source>
        <dbReference type="ARBA" id="ARBA00022729"/>
    </source>
</evidence>
<dbReference type="CDD" id="cd14667">
    <property type="entry name" value="3D_containing_proteins"/>
    <property type="match status" value="1"/>
</dbReference>
<gene>
    <name evidence="3" type="ORF">TuanDB_42290</name>
</gene>
<protein>
    <recommendedName>
        <fullName evidence="2">3D domain-containing protein</fullName>
    </recommendedName>
</protein>
<proteinExistence type="predicted"/>
<dbReference type="Pfam" id="PF06725">
    <property type="entry name" value="3D"/>
    <property type="match status" value="1"/>
</dbReference>
<name>A0A640LSJ4_BACAN</name>
<dbReference type="GO" id="GO:0019867">
    <property type="term" value="C:outer membrane"/>
    <property type="evidence" value="ECO:0007669"/>
    <property type="project" value="InterPro"/>
</dbReference>
<dbReference type="PANTHER" id="PTHR39160:SF6">
    <property type="entry name" value="CELL WALL-BINDING PROTEIN YOCH"/>
    <property type="match status" value="1"/>
</dbReference>
<keyword evidence="1" id="KW-0732">Signal</keyword>
<comment type="caution">
    <text evidence="3">The sequence shown here is derived from an EMBL/GenBank/DDBJ whole genome shotgun (WGS) entry which is preliminary data.</text>
</comment>
<accession>A0A640LSJ4</accession>
<sequence length="75" mass="7976">MPLGSKVWVEGYGEAIAGDTGGAIKGNRIDVLVGSDGSANSWGRKSVKVKVIEYICINIKGGCLKVCKQPPFMDY</sequence>
<dbReference type="GO" id="GO:0009254">
    <property type="term" value="P:peptidoglycan turnover"/>
    <property type="evidence" value="ECO:0007669"/>
    <property type="project" value="InterPro"/>
</dbReference>
<dbReference type="Gene3D" id="2.40.40.10">
    <property type="entry name" value="RlpA-like domain"/>
    <property type="match status" value="1"/>
</dbReference>
<dbReference type="PANTHER" id="PTHR39160">
    <property type="entry name" value="CELL WALL-BINDING PROTEIN YOCH"/>
    <property type="match status" value="1"/>
</dbReference>
<dbReference type="InterPro" id="IPR036908">
    <property type="entry name" value="RlpA-like_sf"/>
</dbReference>
<evidence type="ECO:0000313" key="3">
    <source>
        <dbReference type="EMBL" id="GEU02888.1"/>
    </source>
</evidence>